<evidence type="ECO:0000313" key="2">
    <source>
        <dbReference type="EMBL" id="KAE8386018.1"/>
    </source>
</evidence>
<accession>A0A5N7BWQ0</accession>
<dbReference type="OrthoDB" id="2882365at2759"/>
<accession>A0A8H6ADB2</accession>
<reference evidence="3 4" key="1">
    <citation type="submission" date="2019-04" db="EMBL/GenBank/DDBJ databases">
        <title>Aspergillus burnettii sp. nov., novel species from soil in southeast Queensland.</title>
        <authorList>
            <person name="Gilchrist C.L.M."/>
            <person name="Pitt J.I."/>
            <person name="Lange L."/>
            <person name="Lacey H.J."/>
            <person name="Vuong D."/>
            <person name="Midgley D.J."/>
            <person name="Greenfield P."/>
            <person name="Bradbury M."/>
            <person name="Lacey E."/>
            <person name="Busk P.K."/>
            <person name="Pilgaard B."/>
            <person name="Chooi Y.H."/>
            <person name="Piggott A.M."/>
        </authorList>
    </citation>
    <scope>NUCLEOTIDE SEQUENCE [LARGE SCALE GENOMIC DNA]</scope>
    <source>
        <strain evidence="3 4">FRR 5400</strain>
    </source>
</reference>
<protein>
    <submittedName>
        <fullName evidence="2">Uncharacterized protein</fullName>
    </submittedName>
</protein>
<keyword evidence="4" id="KW-1185">Reference proteome</keyword>
<name>A0A5N7BWQ0_PETAA</name>
<gene>
    <name evidence="2" type="ORF">BDV23DRAFT_163891</name>
    <name evidence="3" type="ORF">ETB97_009378</name>
</gene>
<evidence type="ECO:0000256" key="1">
    <source>
        <dbReference type="SAM" id="SignalP"/>
    </source>
</evidence>
<evidence type="ECO:0000313" key="4">
    <source>
        <dbReference type="Proteomes" id="UP000541154"/>
    </source>
</evidence>
<feature type="signal peptide" evidence="1">
    <location>
        <begin position="1"/>
        <end position="21"/>
    </location>
</feature>
<organism evidence="2">
    <name type="scientific">Petromyces alliaceus</name>
    <name type="common">Aspergillus alliaceus</name>
    <dbReference type="NCBI Taxonomy" id="209559"/>
    <lineage>
        <taxon>Eukaryota</taxon>
        <taxon>Fungi</taxon>
        <taxon>Dikarya</taxon>
        <taxon>Ascomycota</taxon>
        <taxon>Pezizomycotina</taxon>
        <taxon>Eurotiomycetes</taxon>
        <taxon>Eurotiomycetidae</taxon>
        <taxon>Eurotiales</taxon>
        <taxon>Aspergillaceae</taxon>
        <taxon>Aspergillus</taxon>
        <taxon>Aspergillus subgen. Circumdati</taxon>
    </lineage>
</organism>
<reference evidence="2" key="2">
    <citation type="submission" date="2019-04" db="EMBL/GenBank/DDBJ databases">
        <title>Friends and foes A comparative genomics studyof 23 Aspergillus species from section Flavi.</title>
        <authorList>
            <consortium name="DOE Joint Genome Institute"/>
            <person name="Kjaerbolling I."/>
            <person name="Vesth T."/>
            <person name="Frisvad J.C."/>
            <person name="Nybo J.L."/>
            <person name="Theobald S."/>
            <person name="Kildgaard S."/>
            <person name="Isbrandt T."/>
            <person name="Kuo A."/>
            <person name="Sato A."/>
            <person name="Lyhne E.K."/>
            <person name="Kogle M.E."/>
            <person name="Wiebenga A."/>
            <person name="Kun R.S."/>
            <person name="Lubbers R.J."/>
            <person name="Makela M.R."/>
            <person name="Barry K."/>
            <person name="Chovatia M."/>
            <person name="Clum A."/>
            <person name="Daum C."/>
            <person name="Haridas S."/>
            <person name="He G."/>
            <person name="LaButti K."/>
            <person name="Lipzen A."/>
            <person name="Mondo S."/>
            <person name="Riley R."/>
            <person name="Salamov A."/>
            <person name="Simmons B.A."/>
            <person name="Magnuson J.K."/>
            <person name="Henrissat B."/>
            <person name="Mortensen U.H."/>
            <person name="Larsen T.O."/>
            <person name="Devries R.P."/>
            <person name="Grigoriev I.V."/>
            <person name="Machida M."/>
            <person name="Baker S.E."/>
            <person name="Andersen M.R."/>
        </authorList>
    </citation>
    <scope>NUCLEOTIDE SEQUENCE [LARGE SCALE GENOMIC DNA]</scope>
    <source>
        <strain evidence="2">IBT 14317</strain>
    </source>
</reference>
<dbReference type="AlphaFoldDB" id="A0A5N7BWQ0"/>
<dbReference type="Proteomes" id="UP000326877">
    <property type="component" value="Unassembled WGS sequence"/>
</dbReference>
<sequence length="154" mass="16900">MLLNHPIYYLALLALAIAVLAAPQAPQCDPNKINSLELREASTTDDTSYVKARDADEDFTITTVSLDDDENSDVQDKTDADVLNPLAVQHCSNCAKIKKKKPKYGGKCDPANSLGWKSSHNCKGKSYLCVQSGKATCYGRPLDKLRMENGECFK</sequence>
<keyword evidence="1" id="KW-0732">Signal</keyword>
<dbReference type="Proteomes" id="UP000541154">
    <property type="component" value="Unassembled WGS sequence"/>
</dbReference>
<dbReference type="EMBL" id="ML735320">
    <property type="protein sequence ID" value="KAE8386018.1"/>
    <property type="molecule type" value="Genomic_DNA"/>
</dbReference>
<evidence type="ECO:0000313" key="3">
    <source>
        <dbReference type="EMBL" id="KAF5863743.1"/>
    </source>
</evidence>
<proteinExistence type="predicted"/>
<dbReference type="EMBL" id="SPNV01000045">
    <property type="protein sequence ID" value="KAF5863743.1"/>
    <property type="molecule type" value="Genomic_DNA"/>
</dbReference>
<feature type="chain" id="PRO_5043207779" evidence="1">
    <location>
        <begin position="22"/>
        <end position="154"/>
    </location>
</feature>